<sequence length="278" mass="30362">GEVSELEAARQQWEQERRQMQQEVRVGDWGVGVGIGGLGRGGGGREWDAGGRAEREAGRYRYACVCVAQCGSAQSVLCRWWRSPPCCPASQPDTPSNPQPQRPCLPSLPAHHLPPAGPSLLLPPPHPSSIPPYPTCTPPPSSLVASSIFLSFTHPSPHTTTTPQIARLKADLVTERHVKNDVFERLLRLEQQQPPCAAAGGGKAATSLLYNKAGLTPWQADILSRRYEELQSRQQAVLQENAALRRTLTSLRSLAPDLVQALEFPLLPLQHPRPQQEG</sequence>
<comment type="caution">
    <text evidence="3">The sequence shown here is derived from an EMBL/GenBank/DDBJ whole genome shotgun (WGS) entry which is preliminary data.</text>
</comment>
<dbReference type="EMBL" id="BMAR01000001">
    <property type="protein sequence ID" value="GFR41312.1"/>
    <property type="molecule type" value="Genomic_DNA"/>
</dbReference>
<reference evidence="3 4" key="1">
    <citation type="journal article" date="2021" name="Sci. Rep.">
        <title>Genome sequencing of the multicellular alga Astrephomene provides insights into convergent evolution of germ-soma differentiation.</title>
        <authorList>
            <person name="Yamashita S."/>
            <person name="Yamamoto K."/>
            <person name="Matsuzaki R."/>
            <person name="Suzuki S."/>
            <person name="Yamaguchi H."/>
            <person name="Hirooka S."/>
            <person name="Minakuchi Y."/>
            <person name="Miyagishima S."/>
            <person name="Kawachi M."/>
            <person name="Toyoda A."/>
            <person name="Nozaki H."/>
        </authorList>
    </citation>
    <scope>NUCLEOTIDE SEQUENCE [LARGE SCALE GENOMIC DNA]</scope>
    <source>
        <strain evidence="3 4">NIES-4017</strain>
    </source>
</reference>
<feature type="coiled-coil region" evidence="1">
    <location>
        <begin position="220"/>
        <end position="247"/>
    </location>
</feature>
<evidence type="ECO:0000256" key="1">
    <source>
        <dbReference type="SAM" id="Coils"/>
    </source>
</evidence>
<evidence type="ECO:0000313" key="3">
    <source>
        <dbReference type="EMBL" id="GFR41312.1"/>
    </source>
</evidence>
<dbReference type="AlphaFoldDB" id="A0AAD3DIG4"/>
<feature type="non-terminal residue" evidence="3">
    <location>
        <position position="1"/>
    </location>
</feature>
<organism evidence="3 4">
    <name type="scientific">Astrephomene gubernaculifera</name>
    <dbReference type="NCBI Taxonomy" id="47775"/>
    <lineage>
        <taxon>Eukaryota</taxon>
        <taxon>Viridiplantae</taxon>
        <taxon>Chlorophyta</taxon>
        <taxon>core chlorophytes</taxon>
        <taxon>Chlorophyceae</taxon>
        <taxon>CS clade</taxon>
        <taxon>Chlamydomonadales</taxon>
        <taxon>Astrephomenaceae</taxon>
        <taxon>Astrephomene</taxon>
    </lineage>
</organism>
<dbReference type="Proteomes" id="UP001054857">
    <property type="component" value="Unassembled WGS sequence"/>
</dbReference>
<feature type="compositionally biased region" description="Low complexity" evidence="2">
    <location>
        <begin position="104"/>
        <end position="114"/>
    </location>
</feature>
<feature type="non-terminal residue" evidence="3">
    <location>
        <position position="278"/>
    </location>
</feature>
<keyword evidence="4" id="KW-1185">Reference proteome</keyword>
<protein>
    <submittedName>
        <fullName evidence="3">Uncharacterized protein</fullName>
    </submittedName>
</protein>
<evidence type="ECO:0000256" key="2">
    <source>
        <dbReference type="SAM" id="MobiDB-lite"/>
    </source>
</evidence>
<gene>
    <name evidence="3" type="ORF">Agub_g1994</name>
</gene>
<accession>A0AAD3DIG4</accession>
<name>A0AAD3DIG4_9CHLO</name>
<feature type="compositionally biased region" description="Pro residues" evidence="2">
    <location>
        <begin position="115"/>
        <end position="136"/>
    </location>
</feature>
<keyword evidence="1" id="KW-0175">Coiled coil</keyword>
<proteinExistence type="predicted"/>
<evidence type="ECO:0000313" key="4">
    <source>
        <dbReference type="Proteomes" id="UP001054857"/>
    </source>
</evidence>
<feature type="region of interest" description="Disordered" evidence="2">
    <location>
        <begin position="89"/>
        <end position="136"/>
    </location>
</feature>